<dbReference type="Gene3D" id="3.40.720.10">
    <property type="entry name" value="Alkaline Phosphatase, subunit A"/>
    <property type="match status" value="1"/>
</dbReference>
<reference evidence="2 3" key="1">
    <citation type="journal article" date="2005" name="Nature">
        <title>Initial sequence of the chimpanzee genome and comparison with the human genome.</title>
        <authorList>
            <consortium name="Chimpanzee sequencing and analysis consortium"/>
        </authorList>
    </citation>
    <scope>NUCLEOTIDE SEQUENCE [LARGE SCALE GENOMIC DNA]</scope>
</reference>
<evidence type="ECO:0008006" key="4">
    <source>
        <dbReference type="Google" id="ProtNLM"/>
    </source>
</evidence>
<protein>
    <recommendedName>
        <fullName evidence="4">Sulfatase N-terminal domain-containing protein</fullName>
    </recommendedName>
</protein>
<dbReference type="GeneTree" id="ENSGT00940000159339"/>
<accession>A0A2I3SDK3</accession>
<evidence type="ECO:0000313" key="2">
    <source>
        <dbReference type="Ensembl" id="ENSPTRP00000074587.1"/>
    </source>
</evidence>
<reference evidence="2" key="3">
    <citation type="submission" date="2025-09" db="UniProtKB">
        <authorList>
            <consortium name="Ensembl"/>
        </authorList>
    </citation>
    <scope>IDENTIFICATION</scope>
</reference>
<dbReference type="Proteomes" id="UP000002277">
    <property type="component" value="Chromosome 16"/>
</dbReference>
<organism evidence="2 3">
    <name type="scientific">Pan troglodytes</name>
    <name type="common">Chimpanzee</name>
    <dbReference type="NCBI Taxonomy" id="9598"/>
    <lineage>
        <taxon>Eukaryota</taxon>
        <taxon>Metazoa</taxon>
        <taxon>Chordata</taxon>
        <taxon>Craniata</taxon>
        <taxon>Vertebrata</taxon>
        <taxon>Euteleostomi</taxon>
        <taxon>Mammalia</taxon>
        <taxon>Eutheria</taxon>
        <taxon>Euarchontoglires</taxon>
        <taxon>Primates</taxon>
        <taxon>Haplorrhini</taxon>
        <taxon>Catarrhini</taxon>
        <taxon>Hominidae</taxon>
        <taxon>Pan</taxon>
    </lineage>
</organism>
<dbReference type="SUPFAM" id="SSF53649">
    <property type="entry name" value="Alkaline phosphatase-like"/>
    <property type="match status" value="1"/>
</dbReference>
<dbReference type="EMBL" id="AACZ04006278">
    <property type="status" value="NOT_ANNOTATED_CDS"/>
    <property type="molecule type" value="Genomic_DNA"/>
</dbReference>
<dbReference type="AlphaFoldDB" id="A0A2I3SDK3"/>
<dbReference type="Ensembl" id="ENSPTRT00000086166.1">
    <property type="protein sequence ID" value="ENSPTRP00000074587.1"/>
    <property type="gene ID" value="ENSPTRG00000051049.1"/>
</dbReference>
<keyword evidence="1" id="KW-0732">Signal</keyword>
<evidence type="ECO:0000256" key="1">
    <source>
        <dbReference type="SAM" id="SignalP"/>
    </source>
</evidence>
<evidence type="ECO:0000313" key="3">
    <source>
        <dbReference type="Proteomes" id="UP000002277"/>
    </source>
</evidence>
<dbReference type="InterPro" id="IPR002591">
    <property type="entry name" value="Phosphodiest/P_Trfase"/>
</dbReference>
<feature type="chain" id="PRO_5014113055" description="Sulfatase N-terminal domain-containing protein" evidence="1">
    <location>
        <begin position="22"/>
        <end position="99"/>
    </location>
</feature>
<dbReference type="InParanoid" id="A0A2I3SDK3"/>
<reference evidence="2" key="2">
    <citation type="submission" date="2025-08" db="UniProtKB">
        <authorList>
            <consortium name="Ensembl"/>
        </authorList>
    </citation>
    <scope>IDENTIFICATION</scope>
</reference>
<dbReference type="PANTHER" id="PTHR10151">
    <property type="entry name" value="ECTONUCLEOTIDE PYROPHOSPHATASE/PHOSPHODIESTERASE"/>
    <property type="match status" value="1"/>
</dbReference>
<dbReference type="InterPro" id="IPR017850">
    <property type="entry name" value="Alkaline_phosphatase_core_sf"/>
</dbReference>
<feature type="signal peptide" evidence="1">
    <location>
        <begin position="1"/>
        <end position="21"/>
    </location>
</feature>
<proteinExistence type="predicted"/>
<dbReference type="Pfam" id="PF01663">
    <property type="entry name" value="Phosphodiest"/>
    <property type="match status" value="1"/>
</dbReference>
<dbReference type="PANTHER" id="PTHR10151:SF63">
    <property type="entry name" value="ECTONUCLEOTIDE PYROPHOSPHATASE_PHOSPHODIESTERASE FAMILY MEMBER 7"/>
    <property type="match status" value="1"/>
</dbReference>
<sequence>MRGPTVLLTVALPTLLAPGAGAPVQSQGSRNKLLLVSFDSFCRNYEQDVDTPNLDAMARDGVKARYMTPAFVTMTSPCHFTLVTGEYCPGMGNSKSLMI</sequence>
<keyword evidence="3" id="KW-1185">Reference proteome</keyword>
<name>A0A2I3SDK3_PANTR</name>